<evidence type="ECO:0000256" key="5">
    <source>
        <dbReference type="HAMAP-Rule" id="MF_02126"/>
    </source>
</evidence>
<comment type="function">
    <text evidence="5">Methylates the class 1 translation termination release factors RF1/PrfA and RF2/PrfB on the glutamine residue of the universally conserved GGQ motif.</text>
</comment>
<keyword evidence="1 5" id="KW-0489">Methyltransferase</keyword>
<feature type="binding site" evidence="5">
    <location>
        <position position="189"/>
    </location>
    <ligand>
        <name>S-adenosyl-L-methionine</name>
        <dbReference type="ChEBI" id="CHEBI:59789"/>
    </ligand>
</feature>
<evidence type="ECO:0000313" key="8">
    <source>
        <dbReference type="EMBL" id="MCW3784856.1"/>
    </source>
</evidence>
<comment type="caution">
    <text evidence="8">The sequence shown here is derived from an EMBL/GenBank/DDBJ whole genome shotgun (WGS) entry which is preliminary data.</text>
</comment>
<organism evidence="8 9">
    <name type="scientific">Plebeiibacterium sediminum</name>
    <dbReference type="NCBI Taxonomy" id="2992112"/>
    <lineage>
        <taxon>Bacteria</taxon>
        <taxon>Pseudomonadati</taxon>
        <taxon>Bacteroidota</taxon>
        <taxon>Bacteroidia</taxon>
        <taxon>Marinilabiliales</taxon>
        <taxon>Marinilabiliaceae</taxon>
        <taxon>Plebeiibacterium</taxon>
    </lineage>
</organism>
<reference evidence="8" key="1">
    <citation type="submission" date="2022-10" db="EMBL/GenBank/DDBJ databases">
        <authorList>
            <person name="Yu W.X."/>
        </authorList>
    </citation>
    <scope>NUCLEOTIDE SEQUENCE</scope>
    <source>
        <strain evidence="8">AAT</strain>
    </source>
</reference>
<dbReference type="Pfam" id="PF05175">
    <property type="entry name" value="MTS"/>
    <property type="match status" value="1"/>
</dbReference>
<dbReference type="Pfam" id="PF17827">
    <property type="entry name" value="PrmC_N"/>
    <property type="match status" value="1"/>
</dbReference>
<dbReference type="GO" id="GO:0032259">
    <property type="term" value="P:methylation"/>
    <property type="evidence" value="ECO:0007669"/>
    <property type="project" value="UniProtKB-KW"/>
</dbReference>
<evidence type="ECO:0000259" key="7">
    <source>
        <dbReference type="Pfam" id="PF17827"/>
    </source>
</evidence>
<comment type="caution">
    <text evidence="5">Lacks conserved residue(s) required for the propagation of feature annotation.</text>
</comment>
<dbReference type="NCBIfam" id="TIGR03534">
    <property type="entry name" value="RF_mod_PrmC"/>
    <property type="match status" value="1"/>
</dbReference>
<dbReference type="SUPFAM" id="SSF53335">
    <property type="entry name" value="S-adenosyl-L-methionine-dependent methyltransferases"/>
    <property type="match status" value="1"/>
</dbReference>
<dbReference type="CDD" id="cd02440">
    <property type="entry name" value="AdoMet_MTases"/>
    <property type="match status" value="1"/>
</dbReference>
<dbReference type="GO" id="GO:0003676">
    <property type="term" value="F:nucleic acid binding"/>
    <property type="evidence" value="ECO:0007669"/>
    <property type="project" value="InterPro"/>
</dbReference>
<proteinExistence type="inferred from homology"/>
<feature type="binding site" evidence="5">
    <location>
        <begin position="189"/>
        <end position="192"/>
    </location>
    <ligand>
        <name>substrate</name>
    </ligand>
</feature>
<dbReference type="InterPro" id="IPR029063">
    <property type="entry name" value="SAM-dependent_MTases_sf"/>
</dbReference>
<feature type="domain" description="Release factor glutamine methyltransferase N-terminal" evidence="7">
    <location>
        <begin position="12"/>
        <end position="79"/>
    </location>
</feature>
<comment type="catalytic activity">
    <reaction evidence="4 5">
        <text>L-glutaminyl-[peptide chain release factor] + S-adenosyl-L-methionine = N(5)-methyl-L-glutaminyl-[peptide chain release factor] + S-adenosyl-L-homocysteine + H(+)</text>
        <dbReference type="Rhea" id="RHEA:42896"/>
        <dbReference type="Rhea" id="RHEA-COMP:10271"/>
        <dbReference type="Rhea" id="RHEA-COMP:10272"/>
        <dbReference type="ChEBI" id="CHEBI:15378"/>
        <dbReference type="ChEBI" id="CHEBI:30011"/>
        <dbReference type="ChEBI" id="CHEBI:57856"/>
        <dbReference type="ChEBI" id="CHEBI:59789"/>
        <dbReference type="ChEBI" id="CHEBI:61891"/>
        <dbReference type="EC" id="2.1.1.297"/>
    </reaction>
</comment>
<keyword evidence="3 5" id="KW-0949">S-adenosyl-L-methionine</keyword>
<comment type="similarity">
    <text evidence="5">Belongs to the protein N5-glutamine methyltransferase family. PrmC subfamily.</text>
</comment>
<dbReference type="InterPro" id="IPR007848">
    <property type="entry name" value="Small_mtfrase_dom"/>
</dbReference>
<sequence>MSFKNIRQLTTLFQSELKEIYAQEEIRNFIALIFDYKLSYSKVDLLMKQEDELAADIILFCEEALEKLKNHIPIQYIFGETEFYGLKFNVNPAVLIPRPETEELVHWIIEDCKTPDPEMLDIGTGSGCIPITLKKNIPDAKVKGWDISDEALTTARSNAALNNVMVDFCKQNALELKDVNEAFDIIVSNPPYVLEKEKELMHDNVLNNEPHLALFVPDNQPLLFYHAIAEFAKSNLKPSGKLYFEINEAFGDETVEMMEQLGFENIVLKKDLFGKDRMVRGEVN</sequence>
<evidence type="ECO:0000259" key="6">
    <source>
        <dbReference type="Pfam" id="PF05175"/>
    </source>
</evidence>
<protein>
    <recommendedName>
        <fullName evidence="5">Release factor glutamine methyltransferase</fullName>
        <shortName evidence="5">RF MTase</shortName>
        <ecNumber evidence="5">2.1.1.297</ecNumber>
    </recommendedName>
    <alternativeName>
        <fullName evidence="5">N5-glutamine methyltransferase PrmC</fullName>
    </alternativeName>
    <alternativeName>
        <fullName evidence="5">Protein-(glutamine-N5) MTase PrmC</fullName>
    </alternativeName>
    <alternativeName>
        <fullName evidence="5">Protein-glutamine N-methyltransferase PrmC</fullName>
    </alternativeName>
</protein>
<accession>A0AAE3M0I8</accession>
<evidence type="ECO:0000256" key="4">
    <source>
        <dbReference type="ARBA" id="ARBA00048391"/>
    </source>
</evidence>
<dbReference type="EMBL" id="JAPDPJ010000001">
    <property type="protein sequence ID" value="MCW3784856.1"/>
    <property type="molecule type" value="Genomic_DNA"/>
</dbReference>
<name>A0AAE3M0I8_9BACT</name>
<dbReference type="Proteomes" id="UP001209229">
    <property type="component" value="Unassembled WGS sequence"/>
</dbReference>
<dbReference type="InterPro" id="IPR019874">
    <property type="entry name" value="RF_methyltr_PrmC"/>
</dbReference>
<gene>
    <name evidence="5 8" type="primary">prmC</name>
    <name evidence="8" type="ORF">OM075_00180</name>
</gene>
<dbReference type="Gene3D" id="1.10.8.10">
    <property type="entry name" value="DNA helicase RuvA subunit, C-terminal domain"/>
    <property type="match status" value="1"/>
</dbReference>
<dbReference type="PANTHER" id="PTHR18895">
    <property type="entry name" value="HEMK METHYLTRANSFERASE"/>
    <property type="match status" value="1"/>
</dbReference>
<keyword evidence="2 5" id="KW-0808">Transferase</keyword>
<dbReference type="RefSeq" id="WP_301188427.1">
    <property type="nucleotide sequence ID" value="NZ_JAPDPJ010000001.1"/>
</dbReference>
<dbReference type="InterPro" id="IPR040758">
    <property type="entry name" value="PrmC_N"/>
</dbReference>
<dbReference type="NCBIfam" id="TIGR00536">
    <property type="entry name" value="hemK_fam"/>
    <property type="match status" value="1"/>
</dbReference>
<evidence type="ECO:0000256" key="3">
    <source>
        <dbReference type="ARBA" id="ARBA00022691"/>
    </source>
</evidence>
<dbReference type="HAMAP" id="MF_02126">
    <property type="entry name" value="RF_methyltr_PrmC"/>
    <property type="match status" value="1"/>
</dbReference>
<feature type="domain" description="Methyltransferase small" evidence="6">
    <location>
        <begin position="116"/>
        <end position="199"/>
    </location>
</feature>
<feature type="binding site" evidence="5">
    <location>
        <position position="146"/>
    </location>
    <ligand>
        <name>S-adenosyl-L-methionine</name>
        <dbReference type="ChEBI" id="CHEBI:59789"/>
    </ligand>
</feature>
<keyword evidence="9" id="KW-1185">Reference proteome</keyword>
<dbReference type="InterPro" id="IPR050320">
    <property type="entry name" value="N5-glutamine_MTase"/>
</dbReference>
<evidence type="ECO:0000313" key="9">
    <source>
        <dbReference type="Proteomes" id="UP001209229"/>
    </source>
</evidence>
<dbReference type="InterPro" id="IPR002052">
    <property type="entry name" value="DNA_methylase_N6_adenine_CS"/>
</dbReference>
<dbReference type="AlphaFoldDB" id="A0AAE3M0I8"/>
<dbReference type="GO" id="GO:0102559">
    <property type="term" value="F:peptide chain release factor N(5)-glutamine methyltransferase activity"/>
    <property type="evidence" value="ECO:0007669"/>
    <property type="project" value="UniProtKB-EC"/>
</dbReference>
<dbReference type="PROSITE" id="PS00092">
    <property type="entry name" value="N6_MTASE"/>
    <property type="match status" value="1"/>
</dbReference>
<feature type="binding site" evidence="5">
    <location>
        <begin position="123"/>
        <end position="127"/>
    </location>
    <ligand>
        <name>S-adenosyl-L-methionine</name>
        <dbReference type="ChEBI" id="CHEBI:59789"/>
    </ligand>
</feature>
<dbReference type="InterPro" id="IPR004556">
    <property type="entry name" value="HemK-like"/>
</dbReference>
<evidence type="ECO:0000256" key="2">
    <source>
        <dbReference type="ARBA" id="ARBA00022679"/>
    </source>
</evidence>
<dbReference type="PANTHER" id="PTHR18895:SF74">
    <property type="entry name" value="MTRF1L RELEASE FACTOR GLUTAMINE METHYLTRANSFERASE"/>
    <property type="match status" value="1"/>
</dbReference>
<dbReference type="EC" id="2.1.1.297" evidence="5"/>
<evidence type="ECO:0000256" key="1">
    <source>
        <dbReference type="ARBA" id="ARBA00022603"/>
    </source>
</evidence>
<dbReference type="Gene3D" id="3.40.50.150">
    <property type="entry name" value="Vaccinia Virus protein VP39"/>
    <property type="match status" value="1"/>
</dbReference>